<dbReference type="AlphaFoldDB" id="A0A1U7MXH1"/>
<comment type="caution">
    <text evidence="1">The sequence shown here is derived from an EMBL/GenBank/DDBJ whole genome shotgun (WGS) entry which is preliminary data.</text>
</comment>
<dbReference type="Proteomes" id="UP000186657">
    <property type="component" value="Unassembled WGS sequence"/>
</dbReference>
<gene>
    <name evidence="1" type="ORF">BJP37_04455</name>
</gene>
<keyword evidence="2" id="KW-1185">Reference proteome</keyword>
<dbReference type="EMBL" id="MKZS01000001">
    <property type="protein sequence ID" value="OLT58408.1"/>
    <property type="molecule type" value="Genomic_DNA"/>
</dbReference>
<dbReference type="RefSeq" id="WP_075896859.1">
    <property type="nucleotide sequence ID" value="NZ_MKZS01000001.1"/>
</dbReference>
<organism evidence="1 2">
    <name type="scientific">Moorena bouillonii PNG</name>
    <dbReference type="NCBI Taxonomy" id="568701"/>
    <lineage>
        <taxon>Bacteria</taxon>
        <taxon>Bacillati</taxon>
        <taxon>Cyanobacteriota</taxon>
        <taxon>Cyanophyceae</taxon>
        <taxon>Coleofasciculales</taxon>
        <taxon>Coleofasciculaceae</taxon>
        <taxon>Moorena</taxon>
    </lineage>
</organism>
<proteinExistence type="predicted"/>
<accession>A0A1U7MXH1</accession>
<evidence type="ECO:0000313" key="2">
    <source>
        <dbReference type="Proteomes" id="UP000186657"/>
    </source>
</evidence>
<evidence type="ECO:0000313" key="1">
    <source>
        <dbReference type="EMBL" id="OLT58408.1"/>
    </source>
</evidence>
<sequence>MRLAYGLSFRAYAIAKRGLWPQLPRLCVRVAWPMANRVSIGMLVFARVIPTQRLKWASATTTYPWMSVDNSLYVNKHNKAGFINNYFQFLDKQ</sequence>
<name>A0A1U7MXH1_9CYAN</name>
<protein>
    <submittedName>
        <fullName evidence="1">Uncharacterized protein</fullName>
    </submittedName>
</protein>
<reference evidence="1 2" key="1">
    <citation type="submission" date="2016-10" db="EMBL/GenBank/DDBJ databases">
        <title>Comparative genomics uncovers the prolific and rare metabolic potential of the cyanobacterial genus Moorea.</title>
        <authorList>
            <person name="Leao T."/>
            <person name="Castelao G."/>
            <person name="Korobeynikov A."/>
            <person name="Monroe E.A."/>
            <person name="Podell S."/>
            <person name="Glukhov E."/>
            <person name="Allen E."/>
            <person name="Gerwick W.H."/>
            <person name="Gerwick L."/>
        </authorList>
    </citation>
    <scope>NUCLEOTIDE SEQUENCE [LARGE SCALE GENOMIC DNA]</scope>
    <source>
        <strain evidence="1 2">PNG5-198</strain>
    </source>
</reference>